<dbReference type="FunFam" id="2.60.260.20:FF:000005">
    <property type="entry name" value="Chaperone protein dnaJ 1, mitochondrial"/>
    <property type="match status" value="1"/>
</dbReference>
<evidence type="ECO:0000259" key="7">
    <source>
        <dbReference type="PROSITE" id="PS50076"/>
    </source>
</evidence>
<evidence type="ECO:0000313" key="8">
    <source>
        <dbReference type="EMBL" id="ABK97654.1"/>
    </source>
</evidence>
<name>A1AJY4_PELPD</name>
<dbReference type="PANTHER" id="PTHR43096:SF52">
    <property type="entry name" value="DNAJ HOMOLOG 1, MITOCHONDRIAL-RELATED"/>
    <property type="match status" value="1"/>
</dbReference>
<dbReference type="Gene3D" id="2.60.260.20">
    <property type="entry name" value="Urease metallochaperone UreE, N-terminal domain"/>
    <property type="match status" value="2"/>
</dbReference>
<dbReference type="PROSITE" id="PS00636">
    <property type="entry name" value="DNAJ_1"/>
    <property type="match status" value="1"/>
</dbReference>
<dbReference type="GO" id="GO:0042026">
    <property type="term" value="P:protein refolding"/>
    <property type="evidence" value="ECO:0007669"/>
    <property type="project" value="TreeGrafter"/>
</dbReference>
<dbReference type="Pfam" id="PF00226">
    <property type="entry name" value="DnaJ"/>
    <property type="match status" value="1"/>
</dbReference>
<evidence type="ECO:0000313" key="9">
    <source>
        <dbReference type="Proteomes" id="UP000006732"/>
    </source>
</evidence>
<keyword evidence="9" id="KW-1185">Reference proteome</keyword>
<reference evidence="8 9" key="1">
    <citation type="submission" date="2006-10" db="EMBL/GenBank/DDBJ databases">
        <title>Complete sequence of chromosome of Pelobacter propionicus DSM 2379.</title>
        <authorList>
            <consortium name="US DOE Joint Genome Institute"/>
            <person name="Copeland A."/>
            <person name="Lucas S."/>
            <person name="Lapidus A."/>
            <person name="Barry K."/>
            <person name="Detter J.C."/>
            <person name="Glavina del Rio T."/>
            <person name="Hammon N."/>
            <person name="Israni S."/>
            <person name="Dalin E."/>
            <person name="Tice H."/>
            <person name="Pitluck S."/>
            <person name="Saunders E."/>
            <person name="Brettin T."/>
            <person name="Bruce D."/>
            <person name="Han C."/>
            <person name="Tapia R."/>
            <person name="Schmutz J."/>
            <person name="Larimer F."/>
            <person name="Land M."/>
            <person name="Hauser L."/>
            <person name="Kyrpides N."/>
            <person name="Kim E."/>
            <person name="Lovley D."/>
            <person name="Richardson P."/>
        </authorList>
    </citation>
    <scope>NUCLEOTIDE SEQUENCE [LARGE SCALE GENOMIC DNA]</scope>
    <source>
        <strain evidence="9">DSM 2379 / NBRC 103807 / OttBd1</strain>
    </source>
</reference>
<evidence type="ECO:0000256" key="5">
    <source>
        <dbReference type="ARBA" id="ARBA00023186"/>
    </source>
</evidence>
<dbReference type="GO" id="GO:0008270">
    <property type="term" value="F:zinc ion binding"/>
    <property type="evidence" value="ECO:0007669"/>
    <property type="project" value="UniProtKB-KW"/>
</dbReference>
<dbReference type="FunFam" id="1.10.287.110:FF:000034">
    <property type="entry name" value="Chaperone protein DnaJ"/>
    <property type="match status" value="1"/>
</dbReference>
<dbReference type="InterPro" id="IPR018253">
    <property type="entry name" value="DnaJ_domain_CS"/>
</dbReference>
<dbReference type="AlphaFoldDB" id="A1AJY4"/>
<dbReference type="PANTHER" id="PTHR43096">
    <property type="entry name" value="DNAJ HOMOLOG 1, MITOCHONDRIAL-RELATED"/>
    <property type="match status" value="1"/>
</dbReference>
<dbReference type="EMBL" id="CP000482">
    <property type="protein sequence ID" value="ABK97654.1"/>
    <property type="molecule type" value="Genomic_DNA"/>
</dbReference>
<keyword evidence="1" id="KW-0479">Metal-binding</keyword>
<dbReference type="InterPro" id="IPR008971">
    <property type="entry name" value="HSP40/DnaJ_pept-bd"/>
</dbReference>
<dbReference type="CDD" id="cd06257">
    <property type="entry name" value="DnaJ"/>
    <property type="match status" value="1"/>
</dbReference>
<dbReference type="InterPro" id="IPR036869">
    <property type="entry name" value="J_dom_sf"/>
</dbReference>
<evidence type="ECO:0000256" key="2">
    <source>
        <dbReference type="ARBA" id="ARBA00022737"/>
    </source>
</evidence>
<keyword evidence="4" id="KW-0862">Zinc</keyword>
<gene>
    <name evidence="8" type="ordered locus">Ppro_0013</name>
</gene>
<dbReference type="GO" id="GO:0005737">
    <property type="term" value="C:cytoplasm"/>
    <property type="evidence" value="ECO:0007669"/>
    <property type="project" value="TreeGrafter"/>
</dbReference>
<dbReference type="Gene3D" id="1.10.287.110">
    <property type="entry name" value="DnaJ domain"/>
    <property type="match status" value="1"/>
</dbReference>
<dbReference type="PROSITE" id="PS50076">
    <property type="entry name" value="DNAJ_2"/>
    <property type="match status" value="1"/>
</dbReference>
<feature type="region of interest" description="Disordered" evidence="6">
    <location>
        <begin position="117"/>
        <end position="137"/>
    </location>
</feature>
<dbReference type="SUPFAM" id="SSF46565">
    <property type="entry name" value="Chaperone J-domain"/>
    <property type="match status" value="1"/>
</dbReference>
<dbReference type="KEGG" id="ppd:Ppro_0013"/>
<dbReference type="InterPro" id="IPR001623">
    <property type="entry name" value="DnaJ_domain"/>
</dbReference>
<protein>
    <submittedName>
        <fullName evidence="8">Chaperone DnaJ domain protein</fullName>
    </submittedName>
</protein>
<keyword evidence="5" id="KW-0143">Chaperone</keyword>
<dbReference type="eggNOG" id="COG0484">
    <property type="taxonomic scope" value="Bacteria"/>
</dbReference>
<keyword evidence="3" id="KW-0863">Zinc-finger</keyword>
<dbReference type="SUPFAM" id="SSF49493">
    <property type="entry name" value="HSP40/DnaJ peptide-binding domain"/>
    <property type="match status" value="2"/>
</dbReference>
<proteinExistence type="predicted"/>
<accession>A1AJY4</accession>
<dbReference type="FunFam" id="2.60.260.20:FF:000009">
    <property type="entry name" value="Putative Mitochondrial DnaJ chaperone"/>
    <property type="match status" value="1"/>
</dbReference>
<evidence type="ECO:0000256" key="1">
    <source>
        <dbReference type="ARBA" id="ARBA00022723"/>
    </source>
</evidence>
<organism evidence="8 9">
    <name type="scientific">Pelobacter propionicus (strain DSM 2379 / NBRC 103807 / OttBd1)</name>
    <dbReference type="NCBI Taxonomy" id="338966"/>
    <lineage>
        <taxon>Bacteria</taxon>
        <taxon>Pseudomonadati</taxon>
        <taxon>Thermodesulfobacteriota</taxon>
        <taxon>Desulfuromonadia</taxon>
        <taxon>Desulfuromonadales</taxon>
        <taxon>Desulfuromonadaceae</taxon>
        <taxon>Pelobacter</taxon>
    </lineage>
</organism>
<dbReference type="PRINTS" id="PR00625">
    <property type="entry name" value="JDOMAIN"/>
</dbReference>
<dbReference type="RefSeq" id="WP_011733969.1">
    <property type="nucleotide sequence ID" value="NC_008609.1"/>
</dbReference>
<dbReference type="InterPro" id="IPR002939">
    <property type="entry name" value="DnaJ_C"/>
</dbReference>
<dbReference type="Pfam" id="PF01556">
    <property type="entry name" value="DnaJ_C"/>
    <property type="match status" value="1"/>
</dbReference>
<dbReference type="Proteomes" id="UP000006732">
    <property type="component" value="Chromosome"/>
</dbReference>
<dbReference type="SMART" id="SM00271">
    <property type="entry name" value="DnaJ"/>
    <property type="match status" value="1"/>
</dbReference>
<dbReference type="OrthoDB" id="9779889at2"/>
<dbReference type="GO" id="GO:0051082">
    <property type="term" value="F:unfolded protein binding"/>
    <property type="evidence" value="ECO:0007669"/>
    <property type="project" value="InterPro"/>
</dbReference>
<dbReference type="CDD" id="cd10747">
    <property type="entry name" value="DnaJ_C"/>
    <property type="match status" value="1"/>
</dbReference>
<evidence type="ECO:0000256" key="6">
    <source>
        <dbReference type="SAM" id="MobiDB-lite"/>
    </source>
</evidence>
<keyword evidence="2" id="KW-0677">Repeat</keyword>
<evidence type="ECO:0000256" key="4">
    <source>
        <dbReference type="ARBA" id="ARBA00022833"/>
    </source>
</evidence>
<dbReference type="HOGENOM" id="CLU_017633_0_0_7"/>
<feature type="compositionally biased region" description="Gly residues" evidence="6">
    <location>
        <begin position="117"/>
        <end position="126"/>
    </location>
</feature>
<sequence length="302" mass="32892">MSQTDYYKTLGVDKKATPDEIKKAFRKLAVKYHPDRNQGDKSAEEKFKEINEAYAVLSDPQKKEQYDTYGSSGFHKQYSQEDIFRNFDFGGTFRDMGMGGGEDIFSRLFGGGGFGGGRRGARGGFRPGPQRGSDLEMETDVSFRDAVQGAEKVIAFRRNGVREELKVKIPAGVDNGSRIRISGKGSPGDGGGPSGDLFLIIRTLPDPVFTRDGGDLFVERSIAFSAACLGVSLDVPTLEGDKRIKVPAGIQPGTKIRLKGCGVKTLSSNTKGDLYVKIGLHVPERLNSDQKKLVEELAQKGL</sequence>
<evidence type="ECO:0000256" key="3">
    <source>
        <dbReference type="ARBA" id="ARBA00022771"/>
    </source>
</evidence>
<dbReference type="STRING" id="338966.Ppro_0013"/>
<feature type="domain" description="J" evidence="7">
    <location>
        <begin position="5"/>
        <end position="70"/>
    </location>
</feature>